<reference evidence="1 2" key="1">
    <citation type="submission" date="2018-03" db="EMBL/GenBank/DDBJ databases">
        <title>Chitinolytic properties of Streptosporangium nondiastaticum TBG75A20.</title>
        <authorList>
            <person name="Gayathri V."/>
            <person name="Shiburaj S."/>
        </authorList>
    </citation>
    <scope>NUCLEOTIDE SEQUENCE [LARGE SCALE GENOMIC DNA]</scope>
    <source>
        <strain evidence="1 2">TBG75A20</strain>
    </source>
</reference>
<evidence type="ECO:0000313" key="2">
    <source>
        <dbReference type="Proteomes" id="UP000242427"/>
    </source>
</evidence>
<dbReference type="RefSeq" id="WP_106674267.1">
    <property type="nucleotide sequence ID" value="NZ_PXWG01000004.1"/>
</dbReference>
<comment type="caution">
    <text evidence="1">The sequence shown here is derived from an EMBL/GenBank/DDBJ whole genome shotgun (WGS) entry which is preliminary data.</text>
</comment>
<dbReference type="AlphaFoldDB" id="A0A9X7JUI4"/>
<evidence type="ECO:0000313" key="1">
    <source>
        <dbReference type="EMBL" id="PSJ30062.1"/>
    </source>
</evidence>
<gene>
    <name evidence="1" type="ORF">B7P34_03425</name>
</gene>
<name>A0A9X7JUI4_9ACTN</name>
<sequence length="157" mass="17176">MNLRPELLPPPVSRRRLDETARDIDRIADLVTTSPAEAAEAVRAFNERTGRACTAFDFATYHGSRSREEFAGEAARPARPRVADVTRDELVEIVRRITAAGPDTDHYLTLLEANVPHPRVRDLLFAGAAADVGPGSSREASLEEIVDEALAYRGIAL</sequence>
<keyword evidence="2" id="KW-1185">Reference proteome</keyword>
<dbReference type="OrthoDB" id="3399356at2"/>
<proteinExistence type="predicted"/>
<organism evidence="1 2">
    <name type="scientific">Streptosporangium nondiastaticum</name>
    <dbReference type="NCBI Taxonomy" id="35764"/>
    <lineage>
        <taxon>Bacteria</taxon>
        <taxon>Bacillati</taxon>
        <taxon>Actinomycetota</taxon>
        <taxon>Actinomycetes</taxon>
        <taxon>Streptosporangiales</taxon>
        <taxon>Streptosporangiaceae</taxon>
        <taxon>Streptosporangium</taxon>
    </lineage>
</organism>
<dbReference type="Proteomes" id="UP000242427">
    <property type="component" value="Unassembled WGS sequence"/>
</dbReference>
<dbReference type="EMBL" id="PXWG01000004">
    <property type="protein sequence ID" value="PSJ30062.1"/>
    <property type="molecule type" value="Genomic_DNA"/>
</dbReference>
<accession>A0A9X7JUI4</accession>
<protein>
    <submittedName>
        <fullName evidence="1">Uncharacterized protein</fullName>
    </submittedName>
</protein>